<dbReference type="EMBL" id="AJWJ01000102">
    <property type="protein sequence ID" value="KAF2075385.1"/>
    <property type="molecule type" value="Genomic_DNA"/>
</dbReference>
<organism evidence="2 3">
    <name type="scientific">Polysphondylium violaceum</name>
    <dbReference type="NCBI Taxonomy" id="133409"/>
    <lineage>
        <taxon>Eukaryota</taxon>
        <taxon>Amoebozoa</taxon>
        <taxon>Evosea</taxon>
        <taxon>Eumycetozoa</taxon>
        <taxon>Dictyostelia</taxon>
        <taxon>Dictyosteliales</taxon>
        <taxon>Dictyosteliaceae</taxon>
        <taxon>Polysphondylium</taxon>
    </lineage>
</organism>
<dbReference type="Proteomes" id="UP000695562">
    <property type="component" value="Unassembled WGS sequence"/>
</dbReference>
<protein>
    <submittedName>
        <fullName evidence="2">Uncharacterized protein</fullName>
    </submittedName>
</protein>
<accession>A0A8J4PWY0</accession>
<dbReference type="PANTHER" id="PTHR31353">
    <property type="entry name" value="FAM98"/>
    <property type="match status" value="1"/>
</dbReference>
<dbReference type="InterPro" id="IPR018797">
    <property type="entry name" value="FAM98"/>
</dbReference>
<dbReference type="OrthoDB" id="512356at2759"/>
<evidence type="ECO:0000313" key="3">
    <source>
        <dbReference type="Proteomes" id="UP000695562"/>
    </source>
</evidence>
<sequence length="364" mass="42249">MLDSQSYRIQRVIDDISDLRLECDWVNDQTITSFKSILEKGDSDFLYLELLWSIGKELSPYYDIEWPVYDKIEKNGEFSKTLKESMDKLIKACDYKSMSSLFTVEEEQQQQTFEKNLELLEFLFIQLQLIQLDLFNKEILIPSESKTTIRESNESNSMDIDQDEDDVLIGQIQKLSDIFSVEYSNSSHNTFGQTLATMYNKITDMISALPEGVAISSPFFNDTVFTAEQQAEIQELSDRLYQDYSKRSLVLTKRLDVTVESLLWSEKVADKVDEIKRSVLYLKSLIEPITNYTYFDLYNTHRDLLTIIKTSTQSKSTDKLTNVVLVGKVPDRGGRTTDRKAPMPSFHKRVEIDNIGKKHFKKKK</sequence>
<dbReference type="GO" id="GO:0072669">
    <property type="term" value="C:tRNA-splicing ligase complex"/>
    <property type="evidence" value="ECO:0007669"/>
    <property type="project" value="TreeGrafter"/>
</dbReference>
<dbReference type="Pfam" id="PF10239">
    <property type="entry name" value="DUF2465"/>
    <property type="match status" value="1"/>
</dbReference>
<evidence type="ECO:0000313" key="2">
    <source>
        <dbReference type="EMBL" id="KAF2075385.1"/>
    </source>
</evidence>
<name>A0A8J4PWY0_9MYCE</name>
<proteinExistence type="inferred from homology"/>
<gene>
    <name evidence="2" type="ORF">CYY_003309</name>
</gene>
<reference evidence="2" key="1">
    <citation type="submission" date="2020-01" db="EMBL/GenBank/DDBJ databases">
        <title>Development of genomics and gene disruption for Polysphondylium violaceum indicates a role for the polyketide synthase stlB in stalk morphogenesis.</title>
        <authorList>
            <person name="Narita B."/>
            <person name="Kawabe Y."/>
            <person name="Kin K."/>
            <person name="Saito T."/>
            <person name="Gibbs R."/>
            <person name="Kuspa A."/>
            <person name="Muzny D."/>
            <person name="Queller D."/>
            <person name="Richards S."/>
            <person name="Strassman J."/>
            <person name="Sucgang R."/>
            <person name="Worley K."/>
            <person name="Schaap P."/>
        </authorList>
    </citation>
    <scope>NUCLEOTIDE SEQUENCE</scope>
    <source>
        <strain evidence="2">QSvi11</strain>
    </source>
</reference>
<comment type="similarity">
    <text evidence="1">Belongs to the FAM98 family.</text>
</comment>
<dbReference type="AlphaFoldDB" id="A0A8J4PWY0"/>
<evidence type="ECO:0000256" key="1">
    <source>
        <dbReference type="ARBA" id="ARBA00007218"/>
    </source>
</evidence>
<keyword evidence="3" id="KW-1185">Reference proteome</keyword>
<dbReference type="PANTHER" id="PTHR31353:SF1">
    <property type="entry name" value="PROTEIN FAM98B"/>
    <property type="match status" value="1"/>
</dbReference>
<comment type="caution">
    <text evidence="2">The sequence shown here is derived from an EMBL/GenBank/DDBJ whole genome shotgun (WGS) entry which is preliminary data.</text>
</comment>